<protein>
    <recommendedName>
        <fullName evidence="4">Aldehyde dehydrogenase domain-containing protein</fullName>
    </recommendedName>
</protein>
<dbReference type="InterPro" id="IPR016161">
    <property type="entry name" value="Ald_DH/histidinol_DH"/>
</dbReference>
<reference evidence="5 6" key="1">
    <citation type="submission" date="2018-11" db="EMBL/GenBank/DDBJ databases">
        <title>Genome sequence of Saitozyma podzolica DSM 27192.</title>
        <authorList>
            <person name="Aliyu H."/>
            <person name="Gorte O."/>
            <person name="Ochsenreither K."/>
        </authorList>
    </citation>
    <scope>NUCLEOTIDE SEQUENCE [LARGE SCALE GENOMIC DNA]</scope>
    <source>
        <strain evidence="5 6">DSM 27192</strain>
    </source>
</reference>
<dbReference type="InterPro" id="IPR029510">
    <property type="entry name" value="Ald_DH_CS_GLU"/>
</dbReference>
<dbReference type="Pfam" id="PF00171">
    <property type="entry name" value="Aldedh"/>
    <property type="match status" value="1"/>
</dbReference>
<proteinExistence type="inferred from homology"/>
<evidence type="ECO:0000256" key="2">
    <source>
        <dbReference type="PROSITE-ProRule" id="PRU10007"/>
    </source>
</evidence>
<feature type="active site" evidence="2">
    <location>
        <position position="285"/>
    </location>
</feature>
<accession>A0A427YKY9</accession>
<evidence type="ECO:0000256" key="3">
    <source>
        <dbReference type="RuleBase" id="RU003345"/>
    </source>
</evidence>
<feature type="domain" description="Aldehyde dehydrogenase" evidence="4">
    <location>
        <begin position="53"/>
        <end position="509"/>
    </location>
</feature>
<dbReference type="InterPro" id="IPR050740">
    <property type="entry name" value="Aldehyde_DH_Superfamily"/>
</dbReference>
<dbReference type="PROSITE" id="PS00687">
    <property type="entry name" value="ALDEHYDE_DEHYDR_GLU"/>
    <property type="match status" value="1"/>
</dbReference>
<evidence type="ECO:0000313" key="6">
    <source>
        <dbReference type="Proteomes" id="UP000279259"/>
    </source>
</evidence>
<evidence type="ECO:0000313" key="5">
    <source>
        <dbReference type="EMBL" id="RSH91778.1"/>
    </source>
</evidence>
<dbReference type="PANTHER" id="PTHR43353">
    <property type="entry name" value="SUCCINATE-SEMIALDEHYDE DEHYDROGENASE, MITOCHONDRIAL"/>
    <property type="match status" value="1"/>
</dbReference>
<dbReference type="InterPro" id="IPR016162">
    <property type="entry name" value="Ald_DH_N"/>
</dbReference>
<dbReference type="STRING" id="1890683.A0A427YKY9"/>
<dbReference type="InterPro" id="IPR015590">
    <property type="entry name" value="Aldehyde_DH_dom"/>
</dbReference>
<comment type="similarity">
    <text evidence="3">Belongs to the aldehyde dehydrogenase family.</text>
</comment>
<sequence length="523" mass="55593">MLRHSTPLLVRPTRSAAATSLQALARGFGSTPPARIPKIPLWLNGKAVTMSSGGSVTVRHSKTRQPSCELVVAGEEETRQAVEGSWQAFERWGIVPAWERRRVISKVLGLLQERFPVLAEALHADAAVSDILVAADQRSATNLTDGAADTAINVDGWIPPTTDGALALVTRQPYGPVLSIPAFNYPLTLALRSIVYPLACGNTVILKSSILIPQLHNALASLFADAGLPDGALQIINFSEEDVAQRVEQLIADPLVRMVNFTGSTDIGRKLAAKCGEYLKPSVMELGGKSPAIVLPSADLKLAANNILFGGIFNSGQVCMSTERILVHESVAADFEKELVIAAKEVEGRDGFDGFELVRPNAVKEIEAHIEEAIQAGAKLVYPSQSSPTSPASVHSTSCRLVILSNIPSHVFLASTESFAPVLSLQTFSHPSQALSLANGTSTGLSSSIFGSLDEALPLAQRIEAGAVHINGMTIHDQHGLPFGGIKGSGWGRFNGKGAVEAFTWTRNVVWNGNGHLLPLQAL</sequence>
<dbReference type="GO" id="GO:0009450">
    <property type="term" value="P:gamma-aminobutyric acid catabolic process"/>
    <property type="evidence" value="ECO:0007669"/>
    <property type="project" value="TreeGrafter"/>
</dbReference>
<comment type="caution">
    <text evidence="5">The sequence shown here is derived from an EMBL/GenBank/DDBJ whole genome shotgun (WGS) entry which is preliminary data.</text>
</comment>
<dbReference type="Proteomes" id="UP000279259">
    <property type="component" value="Unassembled WGS sequence"/>
</dbReference>
<evidence type="ECO:0000256" key="1">
    <source>
        <dbReference type="ARBA" id="ARBA00023002"/>
    </source>
</evidence>
<evidence type="ECO:0000259" key="4">
    <source>
        <dbReference type="Pfam" id="PF00171"/>
    </source>
</evidence>
<dbReference type="InterPro" id="IPR016163">
    <property type="entry name" value="Ald_DH_C"/>
</dbReference>
<organism evidence="5 6">
    <name type="scientific">Saitozyma podzolica</name>
    <dbReference type="NCBI Taxonomy" id="1890683"/>
    <lineage>
        <taxon>Eukaryota</taxon>
        <taxon>Fungi</taxon>
        <taxon>Dikarya</taxon>
        <taxon>Basidiomycota</taxon>
        <taxon>Agaricomycotina</taxon>
        <taxon>Tremellomycetes</taxon>
        <taxon>Tremellales</taxon>
        <taxon>Trimorphomycetaceae</taxon>
        <taxon>Saitozyma</taxon>
    </lineage>
</organism>
<gene>
    <name evidence="5" type="ORF">EHS25_009148</name>
</gene>
<dbReference type="GO" id="GO:0004777">
    <property type="term" value="F:succinate-semialdehyde dehydrogenase (NAD+) activity"/>
    <property type="evidence" value="ECO:0007669"/>
    <property type="project" value="TreeGrafter"/>
</dbReference>
<dbReference type="OrthoDB" id="310895at2759"/>
<keyword evidence="1 3" id="KW-0560">Oxidoreductase</keyword>
<dbReference type="Gene3D" id="3.40.309.10">
    <property type="entry name" value="Aldehyde Dehydrogenase, Chain A, domain 2"/>
    <property type="match status" value="1"/>
</dbReference>
<dbReference type="PANTHER" id="PTHR43353:SF6">
    <property type="entry name" value="CYTOPLASMIC ALDEHYDE DEHYDROGENASE (EUROFUNG)"/>
    <property type="match status" value="1"/>
</dbReference>
<dbReference type="Gene3D" id="3.40.605.10">
    <property type="entry name" value="Aldehyde Dehydrogenase, Chain A, domain 1"/>
    <property type="match status" value="1"/>
</dbReference>
<name>A0A427YKY9_9TREE</name>
<dbReference type="AlphaFoldDB" id="A0A427YKY9"/>
<dbReference type="EMBL" id="RSCD01000007">
    <property type="protein sequence ID" value="RSH91778.1"/>
    <property type="molecule type" value="Genomic_DNA"/>
</dbReference>
<keyword evidence="6" id="KW-1185">Reference proteome</keyword>
<dbReference type="SUPFAM" id="SSF53720">
    <property type="entry name" value="ALDH-like"/>
    <property type="match status" value="1"/>
</dbReference>